<comment type="caution">
    <text evidence="2">The sequence shown here is derived from an EMBL/GenBank/DDBJ whole genome shotgun (WGS) entry which is preliminary data.</text>
</comment>
<feature type="transmembrane region" description="Helical" evidence="1">
    <location>
        <begin position="75"/>
        <end position="94"/>
    </location>
</feature>
<keyword evidence="1" id="KW-0812">Transmembrane</keyword>
<accession>A0A6P2CA31</accession>
<dbReference type="AlphaFoldDB" id="A0A6P2CA31"/>
<gene>
    <name evidence="2" type="ORF">DW322_03710</name>
</gene>
<evidence type="ECO:0000313" key="2">
    <source>
        <dbReference type="EMBL" id="TXG89493.1"/>
    </source>
</evidence>
<dbReference type="Proteomes" id="UP000471120">
    <property type="component" value="Unassembled WGS sequence"/>
</dbReference>
<keyword evidence="1" id="KW-0472">Membrane</keyword>
<feature type="transmembrane region" description="Helical" evidence="1">
    <location>
        <begin position="12"/>
        <end position="33"/>
    </location>
</feature>
<dbReference type="EMBL" id="QRCM01000001">
    <property type="protein sequence ID" value="TXG89493.1"/>
    <property type="molecule type" value="Genomic_DNA"/>
</dbReference>
<dbReference type="RefSeq" id="WP_010838073.1">
    <property type="nucleotide sequence ID" value="NZ_QRCM01000001.1"/>
</dbReference>
<sequence>MYSKKQAGQPARLPAAMWGTVALAVVALSLSVLQKLDVIAWGDPSASGVFGTLGAGLVTYVYVERNLPARSEALRYVAALTAAVLIGATAWFVVERVL</sequence>
<reference evidence="2 3" key="1">
    <citation type="submission" date="2018-07" db="EMBL/GenBank/DDBJ databases">
        <title>Genome sequence of Rhodococcus rhodnii ATCC 35071 from Rhodnius prolixus.</title>
        <authorList>
            <person name="Patel V."/>
            <person name="Vogel K.J."/>
        </authorList>
    </citation>
    <scope>NUCLEOTIDE SEQUENCE [LARGE SCALE GENOMIC DNA]</scope>
    <source>
        <strain evidence="2 3">ATCC 35071</strain>
    </source>
</reference>
<organism evidence="2 3">
    <name type="scientific">Rhodococcus rhodnii</name>
    <dbReference type="NCBI Taxonomy" id="38312"/>
    <lineage>
        <taxon>Bacteria</taxon>
        <taxon>Bacillati</taxon>
        <taxon>Actinomycetota</taxon>
        <taxon>Actinomycetes</taxon>
        <taxon>Mycobacteriales</taxon>
        <taxon>Nocardiaceae</taxon>
        <taxon>Rhodococcus</taxon>
    </lineage>
</organism>
<evidence type="ECO:0000256" key="1">
    <source>
        <dbReference type="SAM" id="Phobius"/>
    </source>
</evidence>
<name>A0A6P2CA31_9NOCA</name>
<keyword evidence="1" id="KW-1133">Transmembrane helix</keyword>
<protein>
    <submittedName>
        <fullName evidence="2">Uncharacterized protein</fullName>
    </submittedName>
</protein>
<feature type="transmembrane region" description="Helical" evidence="1">
    <location>
        <begin position="45"/>
        <end position="63"/>
    </location>
</feature>
<proteinExistence type="predicted"/>
<evidence type="ECO:0000313" key="3">
    <source>
        <dbReference type="Proteomes" id="UP000471120"/>
    </source>
</evidence>